<dbReference type="InterPro" id="IPR013506">
    <property type="entry name" value="Topo_IIA_bsu_dom2"/>
</dbReference>
<keyword evidence="4" id="KW-0479">Metal-binding</keyword>
<dbReference type="InterPro" id="IPR013759">
    <property type="entry name" value="Topo_IIA_B_C"/>
</dbReference>
<dbReference type="PROSITE" id="PS00177">
    <property type="entry name" value="TOPOISOMERASE_II"/>
    <property type="match status" value="1"/>
</dbReference>
<keyword evidence="5" id="KW-0460">Magnesium</keyword>
<accession>A0A9D2DXC7</accession>
<dbReference type="SMART" id="SM00387">
    <property type="entry name" value="HATPase_c"/>
    <property type="match status" value="1"/>
</dbReference>
<dbReference type="FunFam" id="3.40.50.670:FF:000002">
    <property type="entry name" value="DNA gyrase subunit B"/>
    <property type="match status" value="1"/>
</dbReference>
<dbReference type="InterPro" id="IPR006171">
    <property type="entry name" value="TOPRIM_dom"/>
</dbReference>
<sequence>MAENHYDAGDITILEGLDAVRLRPGMYIGSTGPKGLHHILWEIVDNAIDEAANGFADQIDVRIYKDGSVSVEDNGRGIPTDIHPKTKVSGVQVVFTQLHAGGKFDEHNYSFSGGLHGVGASVTNALSKWLKVRVNKDGSTWEMEFHSYYDKAKKKYESGIPVAPLQKTGKCGKAHGTLVHFMPDDAVFGDNEIQLTAVTHRLRELAFLNKGLRITLTDERVTQNEMASDEEAQQLDLLGATRPYSVTFHYEGGISDFVASLNEGKNKLYSPPIYYRGEKDGILVEFAVQHTGEFTENLFSFVNNIPTPEGGYHETGFHGGITRVFNDYARDTKVLKDKDANFTGDDFREGLTAVLSIKMKNVQFEGQTNTKLGNPEARTPVESVVSEGLRTLIAQPKNKKIFDEIVKKAQNAARVRIATRQAKENARAKNSIDSLQLVGKLAACSGRTPEKNELFIVEGDSAGGTAKQARVRQFQSILPLRGKPLNVEKKRLDQVLANEEIRTIISALGAGVGNDFNLEKLNYHKVIILSDADQDGFHIRCILLTFFFRYMRPLVNAGHVYIGMPPLYKVYKQNGSVEEYAYDDKELAEKIEKVGRGYLIQRYKGLGEMSAEQLWKTTMDPARRNLTQVTIEDAVAAEDMITTLMGDKVEGRKEFLNRNANFNKQDAFMDRVKIRKEDGNEE</sequence>
<dbReference type="GO" id="GO:0005524">
    <property type="term" value="F:ATP binding"/>
    <property type="evidence" value="ECO:0007669"/>
    <property type="project" value="InterPro"/>
</dbReference>
<dbReference type="Gene3D" id="3.30.565.10">
    <property type="entry name" value="Histidine kinase-like ATPase, C-terminal domain"/>
    <property type="match status" value="1"/>
</dbReference>
<dbReference type="InterPro" id="IPR020568">
    <property type="entry name" value="Ribosomal_Su5_D2-typ_SF"/>
</dbReference>
<dbReference type="Pfam" id="PF02518">
    <property type="entry name" value="HATPase_c"/>
    <property type="match status" value="1"/>
</dbReference>
<dbReference type="PROSITE" id="PS50880">
    <property type="entry name" value="TOPRIM"/>
    <property type="match status" value="1"/>
</dbReference>
<comment type="cofactor">
    <cofactor evidence="2">
        <name>Mg(2+)</name>
        <dbReference type="ChEBI" id="CHEBI:18420"/>
    </cofactor>
</comment>
<dbReference type="GO" id="GO:0046872">
    <property type="term" value="F:metal ion binding"/>
    <property type="evidence" value="ECO:0007669"/>
    <property type="project" value="UniProtKB-KW"/>
</dbReference>
<dbReference type="Pfam" id="PF00204">
    <property type="entry name" value="DNA_gyraseB"/>
    <property type="match status" value="1"/>
</dbReference>
<dbReference type="Gene3D" id="3.30.230.10">
    <property type="match status" value="1"/>
</dbReference>
<dbReference type="NCBIfam" id="NF004189">
    <property type="entry name" value="PRK05644.1"/>
    <property type="match status" value="1"/>
</dbReference>
<dbReference type="PANTHER" id="PTHR45866:SF12">
    <property type="entry name" value="DNA TOPOISOMERASE 4 SUBUNIT B"/>
    <property type="match status" value="1"/>
</dbReference>
<evidence type="ECO:0000256" key="2">
    <source>
        <dbReference type="ARBA" id="ARBA00001946"/>
    </source>
</evidence>
<dbReference type="InterPro" id="IPR018522">
    <property type="entry name" value="TopoIIA_CS"/>
</dbReference>
<evidence type="ECO:0000259" key="8">
    <source>
        <dbReference type="PROSITE" id="PS50880"/>
    </source>
</evidence>
<comment type="catalytic activity">
    <reaction evidence="1">
        <text>ATP-dependent breakage, passage and rejoining of double-stranded DNA.</text>
        <dbReference type="EC" id="5.6.2.2"/>
    </reaction>
</comment>
<dbReference type="FunFam" id="3.30.565.10:FF:000002">
    <property type="entry name" value="DNA gyrase subunit B"/>
    <property type="match status" value="1"/>
</dbReference>
<organism evidence="9 10">
    <name type="scientific">Candidatus Gallimonas intestinigallinarum</name>
    <dbReference type="NCBI Taxonomy" id="2838604"/>
    <lineage>
        <taxon>Bacteria</taxon>
        <taxon>Bacillati</taxon>
        <taxon>Bacillota</taxon>
        <taxon>Clostridia</taxon>
        <taxon>Candidatus Gallimonas</taxon>
    </lineage>
</organism>
<proteinExistence type="predicted"/>
<dbReference type="Proteomes" id="UP000824044">
    <property type="component" value="Unassembled WGS sequence"/>
</dbReference>
<evidence type="ECO:0000313" key="10">
    <source>
        <dbReference type="Proteomes" id="UP000824044"/>
    </source>
</evidence>
<dbReference type="PRINTS" id="PR01159">
    <property type="entry name" value="DNAGYRASEB"/>
</dbReference>
<dbReference type="InterPro" id="IPR013760">
    <property type="entry name" value="Topo_IIA-like_dom_sf"/>
</dbReference>
<dbReference type="InterPro" id="IPR000565">
    <property type="entry name" value="Topo_IIA_B"/>
</dbReference>
<dbReference type="Gene3D" id="3.40.50.670">
    <property type="match status" value="1"/>
</dbReference>
<dbReference type="GO" id="GO:0003677">
    <property type="term" value="F:DNA binding"/>
    <property type="evidence" value="ECO:0007669"/>
    <property type="project" value="UniProtKB-KW"/>
</dbReference>
<protein>
    <recommendedName>
        <fullName evidence="3">DNA topoisomerase (ATP-hydrolyzing)</fullName>
        <ecNumber evidence="3">5.6.2.2</ecNumber>
    </recommendedName>
</protein>
<dbReference type="InterPro" id="IPR036890">
    <property type="entry name" value="HATPase_C_sf"/>
</dbReference>
<evidence type="ECO:0000256" key="7">
    <source>
        <dbReference type="ARBA" id="ARBA00023235"/>
    </source>
</evidence>
<dbReference type="SUPFAM" id="SSF56719">
    <property type="entry name" value="Type II DNA topoisomerase"/>
    <property type="match status" value="1"/>
</dbReference>
<dbReference type="GO" id="GO:0034335">
    <property type="term" value="F:DNA negative supercoiling activity"/>
    <property type="evidence" value="ECO:0007669"/>
    <property type="project" value="UniProtKB-ARBA"/>
</dbReference>
<dbReference type="GO" id="GO:0006265">
    <property type="term" value="P:DNA topological change"/>
    <property type="evidence" value="ECO:0007669"/>
    <property type="project" value="InterPro"/>
</dbReference>
<evidence type="ECO:0000256" key="5">
    <source>
        <dbReference type="ARBA" id="ARBA00022842"/>
    </source>
</evidence>
<dbReference type="EC" id="5.6.2.2" evidence="3"/>
<dbReference type="Pfam" id="PF01751">
    <property type="entry name" value="Toprim"/>
    <property type="match status" value="1"/>
</dbReference>
<dbReference type="InterPro" id="IPR014721">
    <property type="entry name" value="Ribsml_uS5_D2-typ_fold_subgr"/>
</dbReference>
<gene>
    <name evidence="9" type="ORF">H9812_04955</name>
</gene>
<evidence type="ECO:0000313" key="9">
    <source>
        <dbReference type="EMBL" id="HIZ24803.1"/>
    </source>
</evidence>
<evidence type="ECO:0000256" key="6">
    <source>
        <dbReference type="ARBA" id="ARBA00023125"/>
    </source>
</evidence>
<dbReference type="SUPFAM" id="SSF55874">
    <property type="entry name" value="ATPase domain of HSP90 chaperone/DNA topoisomerase II/histidine kinase"/>
    <property type="match status" value="1"/>
</dbReference>
<keyword evidence="6" id="KW-0238">DNA-binding</keyword>
<name>A0A9D2DXC7_9FIRM</name>
<dbReference type="InterPro" id="IPR002288">
    <property type="entry name" value="DNA_gyrase_B_C"/>
</dbReference>
<dbReference type="AlphaFoldDB" id="A0A9D2DXC7"/>
<evidence type="ECO:0000256" key="3">
    <source>
        <dbReference type="ARBA" id="ARBA00012895"/>
    </source>
</evidence>
<dbReference type="PANTHER" id="PTHR45866">
    <property type="entry name" value="DNA GYRASE/TOPOISOMERASE SUBUNIT B"/>
    <property type="match status" value="1"/>
</dbReference>
<dbReference type="PRINTS" id="PR00418">
    <property type="entry name" value="TPI2FAMILY"/>
</dbReference>
<evidence type="ECO:0000256" key="4">
    <source>
        <dbReference type="ARBA" id="ARBA00022723"/>
    </source>
</evidence>
<dbReference type="CDD" id="cd00822">
    <property type="entry name" value="TopoII_Trans_DNA_gyrase"/>
    <property type="match status" value="1"/>
</dbReference>
<feature type="domain" description="Toprim" evidence="8">
    <location>
        <begin position="452"/>
        <end position="566"/>
    </location>
</feature>
<dbReference type="InterPro" id="IPR001241">
    <property type="entry name" value="Topo_IIA"/>
</dbReference>
<dbReference type="InterPro" id="IPR003594">
    <property type="entry name" value="HATPase_dom"/>
</dbReference>
<dbReference type="SMART" id="SM00433">
    <property type="entry name" value="TOP2c"/>
    <property type="match status" value="1"/>
</dbReference>
<evidence type="ECO:0000256" key="1">
    <source>
        <dbReference type="ARBA" id="ARBA00000185"/>
    </source>
</evidence>
<reference evidence="9" key="1">
    <citation type="journal article" date="2021" name="PeerJ">
        <title>Extensive microbial diversity within the chicken gut microbiome revealed by metagenomics and culture.</title>
        <authorList>
            <person name="Gilroy R."/>
            <person name="Ravi A."/>
            <person name="Getino M."/>
            <person name="Pursley I."/>
            <person name="Horton D.L."/>
            <person name="Alikhan N.F."/>
            <person name="Baker D."/>
            <person name="Gharbi K."/>
            <person name="Hall N."/>
            <person name="Watson M."/>
            <person name="Adriaenssens E.M."/>
            <person name="Foster-Nyarko E."/>
            <person name="Jarju S."/>
            <person name="Secka A."/>
            <person name="Antonio M."/>
            <person name="Oren A."/>
            <person name="Chaudhuri R.R."/>
            <person name="La Ragione R."/>
            <person name="Hildebrand F."/>
            <person name="Pallen M.J."/>
        </authorList>
    </citation>
    <scope>NUCLEOTIDE SEQUENCE</scope>
    <source>
        <strain evidence="9">CHK33-5263</strain>
    </source>
</reference>
<dbReference type="CDD" id="cd16928">
    <property type="entry name" value="HATPase_GyrB-like"/>
    <property type="match status" value="1"/>
</dbReference>
<comment type="caution">
    <text evidence="9">The sequence shown here is derived from an EMBL/GenBank/DDBJ whole genome shotgun (WGS) entry which is preliminary data.</text>
</comment>
<dbReference type="EMBL" id="DXBS01000098">
    <property type="protein sequence ID" value="HIZ24803.1"/>
    <property type="molecule type" value="Genomic_DNA"/>
</dbReference>
<dbReference type="Pfam" id="PF00986">
    <property type="entry name" value="DNA_gyraseB_C"/>
    <property type="match status" value="1"/>
</dbReference>
<keyword evidence="7" id="KW-0413">Isomerase</keyword>
<reference evidence="9" key="2">
    <citation type="submission" date="2021-04" db="EMBL/GenBank/DDBJ databases">
        <authorList>
            <person name="Gilroy R."/>
        </authorList>
    </citation>
    <scope>NUCLEOTIDE SEQUENCE</scope>
    <source>
        <strain evidence="9">CHK33-5263</strain>
    </source>
</reference>
<dbReference type="SUPFAM" id="SSF54211">
    <property type="entry name" value="Ribosomal protein S5 domain 2-like"/>
    <property type="match status" value="1"/>
</dbReference>